<evidence type="ECO:0000313" key="4">
    <source>
        <dbReference type="EMBL" id="MBE0560012.1"/>
    </source>
</evidence>
<evidence type="ECO:0000259" key="2">
    <source>
        <dbReference type="PROSITE" id="PS50983"/>
    </source>
</evidence>
<comment type="caution">
    <text evidence="4">The sequence shown here is derived from an EMBL/GenBank/DDBJ whole genome shotgun (WGS) entry which is preliminary data.</text>
</comment>
<proteinExistence type="predicted"/>
<evidence type="ECO:0000313" key="3">
    <source>
        <dbReference type="EMBL" id="KAB2761398.1"/>
    </source>
</evidence>
<dbReference type="RefSeq" id="WP_036586968.1">
    <property type="nucleotide sequence ID" value="NZ_CP103346.1"/>
</dbReference>
<dbReference type="Proteomes" id="UP000642265">
    <property type="component" value="Unassembled WGS sequence"/>
</dbReference>
<dbReference type="PANTHER" id="PTHR30535">
    <property type="entry name" value="VITAMIN B12-BINDING PROTEIN"/>
    <property type="match status" value="1"/>
</dbReference>
<reference evidence="3 5" key="1">
    <citation type="submission" date="2019-09" db="EMBL/GenBank/DDBJ databases">
        <title>Taxonomic organization of the family Brucellaceae based on a phylogenomic approach.</title>
        <authorList>
            <person name="Leclercq S."/>
            <person name="Cloeckaert A."/>
            <person name="Zygmunt M.S."/>
        </authorList>
    </citation>
    <scope>NUCLEOTIDE SEQUENCE [LARGE SCALE GENOMIC DNA]</scope>
    <source>
        <strain evidence="3 5">LMG 3313</strain>
    </source>
</reference>
<dbReference type="PROSITE" id="PS50983">
    <property type="entry name" value="FE_B12_PBP"/>
    <property type="match status" value="1"/>
</dbReference>
<dbReference type="AlphaFoldDB" id="A0A011V9C2"/>
<feature type="domain" description="Fe/B12 periplasmic-binding" evidence="2">
    <location>
        <begin position="49"/>
        <end position="340"/>
    </location>
</feature>
<evidence type="ECO:0000313" key="6">
    <source>
        <dbReference type="Proteomes" id="UP000642265"/>
    </source>
</evidence>
<evidence type="ECO:0000256" key="1">
    <source>
        <dbReference type="SAM" id="SignalP"/>
    </source>
</evidence>
<protein>
    <submittedName>
        <fullName evidence="4">ABC transporter substrate-binding protein</fullName>
    </submittedName>
</protein>
<dbReference type="Pfam" id="PF01497">
    <property type="entry name" value="Peripla_BP_2"/>
    <property type="match status" value="1"/>
</dbReference>
<reference evidence="4" key="3">
    <citation type="submission" date="2020-10" db="EMBL/GenBank/DDBJ databases">
        <title>Enrichment of novel Verrucomicrobia, Bacteroidetes and Krumholzibacteria in an oxygen-limited, methane- and iron-fed bioreactor inoculated with Bothnian Sea sediments.</title>
        <authorList>
            <person name="Martins P.D."/>
            <person name="de Jong A."/>
            <person name="Lenstra W.K."/>
            <person name="van Helmond N.A.G.M."/>
            <person name="Slomp C.P."/>
            <person name="Jetten M.S.M."/>
            <person name="Welte C.U."/>
            <person name="Rasigraf O."/>
        </authorList>
    </citation>
    <scope>NUCLEOTIDE SEQUENCE</scope>
    <source>
        <strain evidence="4">MAG47</strain>
    </source>
</reference>
<dbReference type="PANTHER" id="PTHR30535:SF7">
    <property type="entry name" value="IRON(III) DICITRATE-BINDING PROTEIN"/>
    <property type="match status" value="1"/>
</dbReference>
<feature type="chain" id="PRO_5044363796" evidence="1">
    <location>
        <begin position="27"/>
        <end position="340"/>
    </location>
</feature>
<dbReference type="SUPFAM" id="SSF53807">
    <property type="entry name" value="Helical backbone' metal receptor"/>
    <property type="match status" value="1"/>
</dbReference>
<dbReference type="Gene3D" id="3.40.50.1980">
    <property type="entry name" value="Nitrogenase molybdenum iron protein domain"/>
    <property type="match status" value="2"/>
</dbReference>
<reference evidence="4" key="2">
    <citation type="submission" date="2020-09" db="EMBL/GenBank/DDBJ databases">
        <authorList>
            <person name="Dalcin Martins P."/>
        </authorList>
    </citation>
    <scope>NUCLEOTIDE SEQUENCE</scope>
    <source>
        <strain evidence="4">MAG47</strain>
    </source>
</reference>
<organism evidence="4 6">
    <name type="scientific">Brucella anthropi</name>
    <name type="common">Ochrobactrum anthropi</name>
    <dbReference type="NCBI Taxonomy" id="529"/>
    <lineage>
        <taxon>Bacteria</taxon>
        <taxon>Pseudomonadati</taxon>
        <taxon>Pseudomonadota</taxon>
        <taxon>Alphaproteobacteria</taxon>
        <taxon>Hyphomicrobiales</taxon>
        <taxon>Brucellaceae</taxon>
        <taxon>Brucella/Ochrobactrum group</taxon>
        <taxon>Brucella</taxon>
    </lineage>
</organism>
<dbReference type="EMBL" id="WBWS01000036">
    <property type="protein sequence ID" value="KAB2761398.1"/>
    <property type="molecule type" value="Genomic_DNA"/>
</dbReference>
<dbReference type="Proteomes" id="UP000481876">
    <property type="component" value="Unassembled WGS sequence"/>
</dbReference>
<accession>A0A011V9C2</accession>
<sequence length="340" mass="36703">MTAMKTLLAATSFVALFALQNNPAEAATQYPLTLDNCGAKVTFQKAPERAIGLGQNSAEILLLLGLEDKMAGTAFWPSKVLPQLEAANSKVKLLTVEFPTFESILAENPDFVAAALPSLIGPNSKVAKRDDFDKVGVPTYLSPSTCLSTEQVKDEYGSRDKLWNMELLYKEIDELSQIFDVSDRGQALISDFKAREAALRASVPASGKKLSYLFWFSSPSPSADAYLGGGNGASSFIADVLGGENAIKAEAEWPTLGWESIIAANPDVIVVANLDRNRWELDKPEAKIQFLNTDPAVSQMPAVKNKAIAVMDGQAMNPTIRTIYGAEQLAEQLKALGILK</sequence>
<dbReference type="InterPro" id="IPR002491">
    <property type="entry name" value="ABC_transptr_periplasmic_BD"/>
</dbReference>
<gene>
    <name evidence="3" type="ORF">F9L04_23710</name>
    <name evidence="4" type="ORF">IH622_04165</name>
</gene>
<dbReference type="EMBL" id="JACZKO010000014">
    <property type="protein sequence ID" value="MBE0560012.1"/>
    <property type="molecule type" value="Genomic_DNA"/>
</dbReference>
<evidence type="ECO:0000313" key="5">
    <source>
        <dbReference type="Proteomes" id="UP000481876"/>
    </source>
</evidence>
<feature type="signal peptide" evidence="1">
    <location>
        <begin position="1"/>
        <end position="26"/>
    </location>
</feature>
<keyword evidence="1" id="KW-0732">Signal</keyword>
<name>A0A011V9C2_BRUAN</name>
<dbReference type="InterPro" id="IPR050902">
    <property type="entry name" value="ABC_Transporter_SBP"/>
</dbReference>